<dbReference type="OrthoDB" id="7596112at2"/>
<dbReference type="EMBL" id="LDUG01000002">
    <property type="protein sequence ID" value="KVW99706.1"/>
    <property type="molecule type" value="Genomic_DNA"/>
</dbReference>
<evidence type="ECO:0000313" key="2">
    <source>
        <dbReference type="Proteomes" id="UP000064243"/>
    </source>
</evidence>
<dbReference type="STRING" id="1123392.GCA_000376425_03465"/>
<dbReference type="InterPro" id="IPR016755">
    <property type="entry name" value="UCP019302"/>
</dbReference>
<reference evidence="1 2" key="1">
    <citation type="journal article" date="2015" name="Appl. Environ. Microbiol.">
        <title>Aerobic and Anaerobic Thiosulfate Oxidation by a Cold-Adapted, Subglacial Chemoautotroph.</title>
        <authorList>
            <person name="Harrold Z.R."/>
            <person name="Skidmore M.L."/>
            <person name="Hamilton T.L."/>
            <person name="Desch L."/>
            <person name="Amada K."/>
            <person name="van Gelder W."/>
            <person name="Glover K."/>
            <person name="Roden E.E."/>
            <person name="Boyd E.S."/>
        </authorList>
    </citation>
    <scope>NUCLEOTIDE SEQUENCE [LARGE SCALE GENOMIC DNA]</scope>
    <source>
        <strain evidence="1 2">RG</strain>
    </source>
</reference>
<gene>
    <name evidence="1" type="ORF">ABW22_00660</name>
</gene>
<dbReference type="PATRIC" id="fig|36861.3.peg.1167"/>
<comment type="caution">
    <text evidence="1">The sequence shown here is derived from an EMBL/GenBank/DDBJ whole genome shotgun (WGS) entry which is preliminary data.</text>
</comment>
<dbReference type="AlphaFoldDB" id="A0A119CYG4"/>
<dbReference type="RefSeq" id="WP_059750893.1">
    <property type="nucleotide sequence ID" value="NZ_LDUG01000002.1"/>
</dbReference>
<dbReference type="Pfam" id="PF10084">
    <property type="entry name" value="DUF2322"/>
    <property type="match status" value="1"/>
</dbReference>
<sequence>MKFADTLKILPEFAGEKLVLTDAAGTELATIANAPGTAGSFRVYAYLAQQYGAIDAEAAAEGLAIFAEHTEDASRHPGTHPNIDRLIAILATGTPLNARII</sequence>
<accession>A0A119CYG4</accession>
<organism evidence="1 2">
    <name type="scientific">Thiobacillus denitrificans</name>
    <dbReference type="NCBI Taxonomy" id="36861"/>
    <lineage>
        <taxon>Bacteria</taxon>
        <taxon>Pseudomonadati</taxon>
        <taxon>Pseudomonadota</taxon>
        <taxon>Betaproteobacteria</taxon>
        <taxon>Nitrosomonadales</taxon>
        <taxon>Thiobacillaceae</taxon>
        <taxon>Thiobacillus</taxon>
    </lineage>
</organism>
<evidence type="ECO:0000313" key="1">
    <source>
        <dbReference type="EMBL" id="KVW99706.1"/>
    </source>
</evidence>
<protein>
    <submittedName>
        <fullName evidence="1">RNA polymerase subunit sigma-32</fullName>
    </submittedName>
</protein>
<name>A0A119CYG4_THIDE</name>
<dbReference type="Proteomes" id="UP000064243">
    <property type="component" value="Unassembled WGS sequence"/>
</dbReference>
<proteinExistence type="predicted"/>
<keyword evidence="2" id="KW-1185">Reference proteome</keyword>